<gene>
    <name evidence="2" type="ORF">AB5J52_24820</name>
</gene>
<evidence type="ECO:0000313" key="2">
    <source>
        <dbReference type="EMBL" id="XDQ49619.1"/>
    </source>
</evidence>
<dbReference type="GO" id="GO:0008168">
    <property type="term" value="F:methyltransferase activity"/>
    <property type="evidence" value="ECO:0007669"/>
    <property type="project" value="UniProtKB-KW"/>
</dbReference>
<name>A0AB39R418_9ACTN</name>
<dbReference type="InterPro" id="IPR006342">
    <property type="entry name" value="FkbM_mtfrase"/>
</dbReference>
<protein>
    <submittedName>
        <fullName evidence="2">FkbM family methyltransferase</fullName>
    </submittedName>
</protein>
<organism evidence="2">
    <name type="scientific">Streptomyces sp. R39</name>
    <dbReference type="NCBI Taxonomy" id="3238631"/>
    <lineage>
        <taxon>Bacteria</taxon>
        <taxon>Bacillati</taxon>
        <taxon>Actinomycetota</taxon>
        <taxon>Actinomycetes</taxon>
        <taxon>Kitasatosporales</taxon>
        <taxon>Streptomycetaceae</taxon>
        <taxon>Streptomyces</taxon>
    </lineage>
</organism>
<sequence>MRTLSRDFRNRPVSGVAESRFGARFHVDTHDMIQRYLYLFGIWEPHLTHWIQGRLRPGDTFVDVGANIGYFSVLASRQVGPSGRVVAIEASTDFHARLMENLSANECHNVRCVNSAVSHTREKLTFYLEQATNLGATSIVRPARSPESHFEMAAEPLPAILTDDELRGARIVKIDVEGAEAAVVEGLRPVLGRLRPDAELVIEVCPQRLHDQGRHVGEIIDPLLRHGFHLYRLTNDYGPHTYPHALRSPAVPARWRGPVTDTSDLVFSRLDAERLT</sequence>
<reference evidence="2" key="1">
    <citation type="submission" date="2024-07" db="EMBL/GenBank/DDBJ databases">
        <authorList>
            <person name="Yu S.T."/>
        </authorList>
    </citation>
    <scope>NUCLEOTIDE SEQUENCE</scope>
    <source>
        <strain evidence="2">R39</strain>
    </source>
</reference>
<dbReference type="GO" id="GO:0032259">
    <property type="term" value="P:methylation"/>
    <property type="evidence" value="ECO:0007669"/>
    <property type="project" value="UniProtKB-KW"/>
</dbReference>
<dbReference type="Gene3D" id="3.40.50.150">
    <property type="entry name" value="Vaccinia Virus protein VP39"/>
    <property type="match status" value="1"/>
</dbReference>
<evidence type="ECO:0000259" key="1">
    <source>
        <dbReference type="Pfam" id="PF05050"/>
    </source>
</evidence>
<feature type="domain" description="Methyltransferase FkbM" evidence="1">
    <location>
        <begin position="63"/>
        <end position="229"/>
    </location>
</feature>
<keyword evidence="2" id="KW-0489">Methyltransferase</keyword>
<accession>A0AB39R418</accession>
<dbReference type="AlphaFoldDB" id="A0AB39R418"/>
<dbReference type="RefSeq" id="WP_369228201.1">
    <property type="nucleotide sequence ID" value="NZ_CP163441.1"/>
</dbReference>
<dbReference type="EMBL" id="CP163441">
    <property type="protein sequence ID" value="XDQ49619.1"/>
    <property type="molecule type" value="Genomic_DNA"/>
</dbReference>
<dbReference type="InterPro" id="IPR029063">
    <property type="entry name" value="SAM-dependent_MTases_sf"/>
</dbReference>
<proteinExistence type="predicted"/>
<dbReference type="InterPro" id="IPR052514">
    <property type="entry name" value="SAM-dependent_MTase"/>
</dbReference>
<dbReference type="PANTHER" id="PTHR34203:SF15">
    <property type="entry name" value="SLL1173 PROTEIN"/>
    <property type="match status" value="1"/>
</dbReference>
<dbReference type="PANTHER" id="PTHR34203">
    <property type="entry name" value="METHYLTRANSFERASE, FKBM FAMILY PROTEIN"/>
    <property type="match status" value="1"/>
</dbReference>
<keyword evidence="2" id="KW-0808">Transferase</keyword>
<dbReference type="Pfam" id="PF05050">
    <property type="entry name" value="Methyltransf_21"/>
    <property type="match status" value="1"/>
</dbReference>
<dbReference type="SUPFAM" id="SSF53335">
    <property type="entry name" value="S-adenosyl-L-methionine-dependent methyltransferases"/>
    <property type="match status" value="1"/>
</dbReference>
<dbReference type="NCBIfam" id="TIGR01444">
    <property type="entry name" value="fkbM_fam"/>
    <property type="match status" value="1"/>
</dbReference>